<dbReference type="CDD" id="cd08050">
    <property type="entry name" value="TAF6C"/>
    <property type="match status" value="1"/>
</dbReference>
<evidence type="ECO:0000259" key="8">
    <source>
        <dbReference type="PROSITE" id="PS51444"/>
    </source>
</evidence>
<dbReference type="Pfam" id="PF10409">
    <property type="entry name" value="PTEN_C2"/>
    <property type="match status" value="1"/>
</dbReference>
<dbReference type="Gene3D" id="1.20.58.2220">
    <property type="entry name" value="Formin, FH2 domain"/>
    <property type="match status" value="1"/>
</dbReference>
<organism evidence="9 10">
    <name type="scientific">Hamiltosporidium magnivora</name>
    <dbReference type="NCBI Taxonomy" id="148818"/>
    <lineage>
        <taxon>Eukaryota</taxon>
        <taxon>Fungi</taxon>
        <taxon>Fungi incertae sedis</taxon>
        <taxon>Microsporidia</taxon>
        <taxon>Dubosqiidae</taxon>
        <taxon>Hamiltosporidium</taxon>
    </lineage>
</organism>
<dbReference type="InterPro" id="IPR004823">
    <property type="entry name" value="TAF_TATA-bd_Histone-like_dom"/>
</dbReference>
<evidence type="ECO:0000259" key="7">
    <source>
        <dbReference type="PROSITE" id="PS51182"/>
    </source>
</evidence>
<sequence length="1250" mass="147017">MDQNFTKELIQKENTLVKEKLQIKNTILDRINALAKASSSFIDKPITISNKTGQSRIDFDNSIKYDFDMSFLTENILVIGQCWNNVTEKMSGRNNHKDIKAFLDKKYKSFYTVWRLNTTKDDIFRNCQYFELTDYNLSTIVRICKSIKGYLSFDPKNVVVLEHKGTKNVFALLVSCILRYCKIVSNTNEALNLYLQTTNQQFISNTLNRYVQYFDNFYKRRENYFKKQLHQIIITTLPKIDNARIDNPMIVIYQNGEFLKTFTKNDIVIDQFYIILTVEAFFVCGDLKIALFQSDKGKTIQIFELYLNTYDYGHGLYRFLLDDLDFNTNKCLPRKKFEDDFSIDVVFFEDETKISFIYNLEDNFINNLNILNEHFGRNIDVEVLKKLNDDGYDRVLSKTCLYLGFGIEETKKIIDHFYNKGAIKSLDMKKEEIEIFVDRKIKEEDTHQKNTLNFYIQNSGLENLSNYTYLETIPDKIEFTNEFLQSKKTKSLPPKAKKKPLENFTVKKPFHWVTIPKSPNSIFNELENISINIDYTKFEEWFCEPANTEIFVKELEKDVSVLKDTRRIFLVSLSIKSLEKRKIDIYNLSNVIYKNSNQLEYEDLLNIKTILPTEKEKNIMSSYKGSFNDINEVEKIMFKIDDIDLKSVIDILIFERKFYEDNKIVENILLDTKIVYEKILNSNNLRIILKAVLELGNTANYKYYNRKKAFGFKITSLYILQIFKGKKSNQTLFSFLVNSLIKQKPEIFQITKELSLIHKIKNEDIFTTKDRINAFINDYNNCIRIFKCINVDEKDLLIHINQFLSYSYTFLKDITVKYKEIYVYSSIIKRKFGENEKESITDILNVLSSFLLKLEDEYLSFRIIEQQTIYISQKNHPFFSLYTLKNVMLFSKETLKAFAQSKGITNVDDDALRILAQDLEYRIKEVCQEAGKFMLCSRRTKLSIDDVNYALQSRNVEPLYGYDPQDSLVFKNIPSNIYYVPDEELDLEEFLNRPLPKIPLPTSLHSHWLAIEGVQPQIPQNPLPLEKPIIKKDLLMSYQEEAELKSQNKHVLSKELQLYFDKIVLFMQGSDNEREIALECMEKESGIQQLIPYFIQNFSEFIIKNIFNSKNLTTIIKMYESLLKNQFIFIDPYLHQILPAILTCVIGKSIENDTIRISASNVVKYVYNRFSSSYNTLAPRVLNTLTRTWLDKSKNENSQYGALYCLSILSDNILETVILKNSEKYKNEINNRKVTDFLNELVEKYKGNNL</sequence>
<reference evidence="9 10" key="1">
    <citation type="submission" date="2017-12" db="EMBL/GenBank/DDBJ databases">
        <authorList>
            <person name="Pombert J.-F."/>
            <person name="Haag K.L."/>
            <person name="Ebert D."/>
        </authorList>
    </citation>
    <scope>NUCLEOTIDE SEQUENCE [LARGE SCALE GENOMIC DNA]</scope>
    <source>
        <strain evidence="9">BE-OM-2</strain>
    </source>
</reference>
<evidence type="ECO:0000313" key="10">
    <source>
        <dbReference type="Proteomes" id="UP000291404"/>
    </source>
</evidence>
<dbReference type="Gene3D" id="1.10.20.10">
    <property type="entry name" value="Histone, subunit A"/>
    <property type="match status" value="1"/>
</dbReference>
<dbReference type="InterPro" id="IPR029021">
    <property type="entry name" value="Prot-tyrosine_phosphatase-like"/>
</dbReference>
<dbReference type="GO" id="GO:0016251">
    <property type="term" value="F:RNA polymerase II general transcription initiation factor activity"/>
    <property type="evidence" value="ECO:0007669"/>
    <property type="project" value="InterPro"/>
</dbReference>
<keyword evidence="3" id="KW-0805">Transcription regulation</keyword>
<dbReference type="GO" id="GO:0051123">
    <property type="term" value="P:RNA polymerase II preinitiation complex assembly"/>
    <property type="evidence" value="ECO:0007669"/>
    <property type="project" value="TreeGrafter"/>
</dbReference>
<keyword evidence="9" id="KW-0648">Protein biosynthesis</keyword>
<dbReference type="STRING" id="148818.A0A4Q9L8X6"/>
<dbReference type="InterPro" id="IPR046344">
    <property type="entry name" value="TAF6_C_sf"/>
</dbReference>
<evidence type="ECO:0000256" key="2">
    <source>
        <dbReference type="ARBA" id="ARBA00007688"/>
    </source>
</evidence>
<dbReference type="InterPro" id="IPR042201">
    <property type="entry name" value="FH2_Formin_sf"/>
</dbReference>
<dbReference type="InterPro" id="IPR014020">
    <property type="entry name" value="Tensin_C2-dom"/>
</dbReference>
<dbReference type="VEuPathDB" id="MicrosporidiaDB:CWI39_1527p0010"/>
<comment type="subcellular location">
    <subcellularLocation>
        <location evidence="1">Nucleus</location>
    </subcellularLocation>
</comment>
<dbReference type="SUPFAM" id="SSF47113">
    <property type="entry name" value="Histone-fold"/>
    <property type="match status" value="1"/>
</dbReference>
<dbReference type="InterPro" id="IPR037796">
    <property type="entry name" value="TAF6"/>
</dbReference>
<dbReference type="Pfam" id="PF02969">
    <property type="entry name" value="TAF"/>
    <property type="match status" value="1"/>
</dbReference>
<comment type="similarity">
    <text evidence="2">Belongs to the TAF6 family.</text>
</comment>
<dbReference type="SMART" id="SM00498">
    <property type="entry name" value="FH2"/>
    <property type="match status" value="1"/>
</dbReference>
<dbReference type="EMBL" id="PITI01000964">
    <property type="protein sequence ID" value="TBU03210.1"/>
    <property type="molecule type" value="Genomic_DNA"/>
</dbReference>
<evidence type="ECO:0000256" key="1">
    <source>
        <dbReference type="ARBA" id="ARBA00004123"/>
    </source>
</evidence>
<proteinExistence type="inferred from homology"/>
<dbReference type="GO" id="GO:0046982">
    <property type="term" value="F:protein heterodimerization activity"/>
    <property type="evidence" value="ECO:0007669"/>
    <property type="project" value="InterPro"/>
</dbReference>
<dbReference type="PROSITE" id="PS51182">
    <property type="entry name" value="C2_TENSIN"/>
    <property type="match status" value="1"/>
</dbReference>
<dbReference type="GO" id="GO:0046695">
    <property type="term" value="C:SLIK (SAGA-like) complex"/>
    <property type="evidence" value="ECO:0007669"/>
    <property type="project" value="InterPro"/>
</dbReference>
<dbReference type="GO" id="GO:0005669">
    <property type="term" value="C:transcription factor TFIID complex"/>
    <property type="evidence" value="ECO:0007669"/>
    <property type="project" value="InterPro"/>
</dbReference>
<dbReference type="Gene3D" id="2.60.40.1110">
    <property type="match status" value="1"/>
</dbReference>
<gene>
    <name evidence="9" type="ORF">CWI36_0964p0010</name>
</gene>
<dbReference type="InterPro" id="IPR011442">
    <property type="entry name" value="TAF6_C"/>
</dbReference>
<dbReference type="VEuPathDB" id="MicrosporidiaDB:CWI39_1945p0010"/>
<feature type="domain" description="FH2" evidence="8">
    <location>
        <begin position="497"/>
        <end position="880"/>
    </location>
</feature>
<dbReference type="SUPFAM" id="SSF48371">
    <property type="entry name" value="ARM repeat"/>
    <property type="match status" value="1"/>
</dbReference>
<dbReference type="CDD" id="cd22931">
    <property type="entry name" value="HFD_TAF6"/>
    <property type="match status" value="1"/>
</dbReference>
<dbReference type="PANTHER" id="PTHR10221">
    <property type="entry name" value="TRANSCRIPTION INITIATION FACTOR TFIID SUBUNIT 6"/>
    <property type="match status" value="1"/>
</dbReference>
<dbReference type="VEuPathDB" id="MicrosporidiaDB:CWI36_0964p0010"/>
<evidence type="ECO:0000256" key="4">
    <source>
        <dbReference type="ARBA" id="ARBA00023163"/>
    </source>
</evidence>
<evidence type="ECO:0000313" key="9">
    <source>
        <dbReference type="EMBL" id="TBU03210.1"/>
    </source>
</evidence>
<protein>
    <submittedName>
        <fullName evidence="9">Subunit 6 of transcription initiation factor IID</fullName>
    </submittedName>
</protein>
<keyword evidence="5" id="KW-0539">Nucleus</keyword>
<feature type="domain" description="C2 tensin-type" evidence="7">
    <location>
        <begin position="224"/>
        <end position="350"/>
    </location>
</feature>
<keyword evidence="4" id="KW-0804">Transcription</keyword>
<comment type="caution">
    <text evidence="9">The sequence shown here is derived from an EMBL/GenBank/DDBJ whole genome shotgun (WGS) entry which is preliminary data.</text>
</comment>
<dbReference type="SMART" id="SM00803">
    <property type="entry name" value="TAF"/>
    <property type="match status" value="1"/>
</dbReference>
<dbReference type="GO" id="GO:0003743">
    <property type="term" value="F:translation initiation factor activity"/>
    <property type="evidence" value="ECO:0007669"/>
    <property type="project" value="UniProtKB-KW"/>
</dbReference>
<keyword evidence="10" id="KW-1185">Reference proteome</keyword>
<keyword evidence="9" id="KW-0396">Initiation factor</keyword>
<dbReference type="PROSITE" id="PS51181">
    <property type="entry name" value="PPASE_TENSIN"/>
    <property type="match status" value="1"/>
</dbReference>
<evidence type="ECO:0000259" key="6">
    <source>
        <dbReference type="PROSITE" id="PS51181"/>
    </source>
</evidence>
<dbReference type="SUPFAM" id="SSF101447">
    <property type="entry name" value="Formin homology 2 domain (FH2 domain)"/>
    <property type="match status" value="1"/>
</dbReference>
<dbReference type="SUPFAM" id="SSF49562">
    <property type="entry name" value="C2 domain (Calcium/lipid-binding domain, CaLB)"/>
    <property type="match status" value="1"/>
</dbReference>
<dbReference type="Pfam" id="PF02181">
    <property type="entry name" value="FH2"/>
    <property type="match status" value="1"/>
</dbReference>
<dbReference type="InterPro" id="IPR016024">
    <property type="entry name" value="ARM-type_fold"/>
</dbReference>
<dbReference type="GO" id="GO:0000124">
    <property type="term" value="C:SAGA complex"/>
    <property type="evidence" value="ECO:0007669"/>
    <property type="project" value="InterPro"/>
</dbReference>
<evidence type="ECO:0000256" key="5">
    <source>
        <dbReference type="ARBA" id="ARBA00023242"/>
    </source>
</evidence>
<dbReference type="InterPro" id="IPR035892">
    <property type="entry name" value="C2_domain_sf"/>
</dbReference>
<dbReference type="SMART" id="SM01326">
    <property type="entry name" value="PTEN_C2"/>
    <property type="match status" value="1"/>
</dbReference>
<feature type="domain" description="Phosphatase tensin-type" evidence="6">
    <location>
        <begin position="58"/>
        <end position="221"/>
    </location>
</feature>
<dbReference type="Proteomes" id="UP000291404">
    <property type="component" value="Unassembled WGS sequence"/>
</dbReference>
<dbReference type="Gene3D" id="1.25.40.770">
    <property type="entry name" value="TAF6, C-terminal HEAT repeat domain"/>
    <property type="match status" value="1"/>
</dbReference>
<dbReference type="InterPro" id="IPR015425">
    <property type="entry name" value="FH2_Formin"/>
</dbReference>
<dbReference type="Pfam" id="PF07571">
    <property type="entry name" value="TAF6_C"/>
    <property type="match status" value="1"/>
</dbReference>
<dbReference type="InterPro" id="IPR029023">
    <property type="entry name" value="Tensin_phosphatase"/>
</dbReference>
<dbReference type="AlphaFoldDB" id="A0A4Q9L8X6"/>
<dbReference type="PANTHER" id="PTHR10221:SF9">
    <property type="entry name" value="TRANSCRIPTION INITIATION FACTOR TFIID SUBUNIT 6"/>
    <property type="match status" value="1"/>
</dbReference>
<accession>A0A4Q9L8X6</accession>
<dbReference type="GO" id="GO:0003713">
    <property type="term" value="F:transcription coactivator activity"/>
    <property type="evidence" value="ECO:0007669"/>
    <property type="project" value="TreeGrafter"/>
</dbReference>
<evidence type="ECO:0000256" key="3">
    <source>
        <dbReference type="ARBA" id="ARBA00023015"/>
    </source>
</evidence>
<dbReference type="PROSITE" id="PS51444">
    <property type="entry name" value="FH2"/>
    <property type="match status" value="1"/>
</dbReference>
<name>A0A4Q9L8X6_9MICR</name>
<dbReference type="InterPro" id="IPR009072">
    <property type="entry name" value="Histone-fold"/>
</dbReference>
<dbReference type="Gene3D" id="3.90.190.10">
    <property type="entry name" value="Protein tyrosine phosphatase superfamily"/>
    <property type="match status" value="1"/>
</dbReference>